<reference evidence="3" key="2">
    <citation type="submission" date="2011-04" db="EMBL/GenBank/DDBJ databases">
        <authorList>
            <person name="Genoscope - CEA"/>
        </authorList>
    </citation>
    <scope>NUCLEOTIDE SEQUENCE</scope>
    <source>
        <strain evidence="3">R229</strain>
    </source>
</reference>
<protein>
    <submittedName>
        <fullName evidence="3">Putative competence-damage protein (CinA)</fullName>
    </submittedName>
</protein>
<dbReference type="AlphaFoldDB" id="G2ZRS6"/>
<gene>
    <name evidence="3" type="ORF">BDB_150108</name>
</gene>
<organism evidence="3">
    <name type="scientific">blood disease bacterium R229</name>
    <dbReference type="NCBI Taxonomy" id="741978"/>
    <lineage>
        <taxon>Bacteria</taxon>
        <taxon>Pseudomonadati</taxon>
        <taxon>Pseudomonadota</taxon>
        <taxon>Betaproteobacteria</taxon>
        <taxon>Burkholderiales</taxon>
        <taxon>Burkholderiaceae</taxon>
        <taxon>Ralstonia</taxon>
        <taxon>Ralstonia solanacearum species complex</taxon>
    </lineage>
</organism>
<name>G2ZRS6_9RALS</name>
<dbReference type="Pfam" id="PF02464">
    <property type="entry name" value="CinA"/>
    <property type="match status" value="1"/>
</dbReference>
<dbReference type="EMBL" id="FR854071">
    <property type="protein sequence ID" value="CCA81550.1"/>
    <property type="molecule type" value="Genomic_DNA"/>
</dbReference>
<dbReference type="SUPFAM" id="SSF142433">
    <property type="entry name" value="CinA-like"/>
    <property type="match status" value="1"/>
</dbReference>
<evidence type="ECO:0000313" key="3">
    <source>
        <dbReference type="EMBL" id="CCA81550.1"/>
    </source>
</evidence>
<dbReference type="Gene3D" id="3.90.950.20">
    <property type="entry name" value="CinA-like"/>
    <property type="match status" value="1"/>
</dbReference>
<feature type="domain" description="CinA C-terminal" evidence="2">
    <location>
        <begin position="9"/>
        <end position="132"/>
    </location>
</feature>
<feature type="compositionally biased region" description="Low complexity" evidence="1">
    <location>
        <begin position="151"/>
        <end position="162"/>
    </location>
</feature>
<evidence type="ECO:0000259" key="2">
    <source>
        <dbReference type="Pfam" id="PF02464"/>
    </source>
</evidence>
<feature type="region of interest" description="Disordered" evidence="1">
    <location>
        <begin position="132"/>
        <end position="172"/>
    </location>
</feature>
<proteinExistence type="predicted"/>
<dbReference type="InterPro" id="IPR036653">
    <property type="entry name" value="CinA-like_C"/>
</dbReference>
<accession>G2ZRS6</accession>
<evidence type="ECO:0000256" key="1">
    <source>
        <dbReference type="SAM" id="MobiDB-lite"/>
    </source>
</evidence>
<dbReference type="InterPro" id="IPR008136">
    <property type="entry name" value="CinA_C"/>
</dbReference>
<dbReference type="NCBIfam" id="TIGR00199">
    <property type="entry name" value="PncC_domain"/>
    <property type="match status" value="1"/>
</dbReference>
<reference evidence="3" key="1">
    <citation type="journal article" date="2011" name="PLoS ONE">
        <title>Ralstonia syzygii, the Blood Disease Bacterium and some Asian R. solanacearum strains form a single genomic species despite divergent lifestyles.</title>
        <authorList>
            <person name="Remenant B."/>
            <person name="de Cambiaire J.C."/>
            <person name="Cellier G."/>
            <person name="Jacobs J.M."/>
            <person name="Mangenot S."/>
            <person name="Barbe V."/>
            <person name="Lajus A."/>
            <person name="Vallenet D."/>
            <person name="Medigue C."/>
            <person name="Fegan M."/>
            <person name="Allen C."/>
            <person name="Prior P."/>
        </authorList>
    </citation>
    <scope>NUCLEOTIDE SEQUENCE</scope>
    <source>
        <strain evidence="3">R229</strain>
    </source>
</reference>
<sequence length="172" mass="17642">MAESRALAQLAELVGDTLHKRSLMVATAESCTAGLVSAAITDISGASAWFERGFVTYSNEAKSQMLGVPATLIREHGAVSEPVAHAMAEGAVLNSRAQVALAVTGVAGPTGGTPDKPVGMVCFGWSNRLQTRGKPATSRATASRSGCRPPSTRCAACSTSSTPRKARALRAA</sequence>